<protein>
    <submittedName>
        <fullName evidence="1">Uncharacterized protein</fullName>
    </submittedName>
</protein>
<organism evidence="1 2">
    <name type="scientific">Smallanthus sonchifolius</name>
    <dbReference type="NCBI Taxonomy" id="185202"/>
    <lineage>
        <taxon>Eukaryota</taxon>
        <taxon>Viridiplantae</taxon>
        <taxon>Streptophyta</taxon>
        <taxon>Embryophyta</taxon>
        <taxon>Tracheophyta</taxon>
        <taxon>Spermatophyta</taxon>
        <taxon>Magnoliopsida</taxon>
        <taxon>eudicotyledons</taxon>
        <taxon>Gunneridae</taxon>
        <taxon>Pentapetalae</taxon>
        <taxon>asterids</taxon>
        <taxon>campanulids</taxon>
        <taxon>Asterales</taxon>
        <taxon>Asteraceae</taxon>
        <taxon>Asteroideae</taxon>
        <taxon>Heliantheae alliance</taxon>
        <taxon>Millerieae</taxon>
        <taxon>Smallanthus</taxon>
    </lineage>
</organism>
<gene>
    <name evidence="1" type="ORF">L1987_57084</name>
</gene>
<evidence type="ECO:0000313" key="2">
    <source>
        <dbReference type="Proteomes" id="UP001056120"/>
    </source>
</evidence>
<reference evidence="2" key="1">
    <citation type="journal article" date="2022" name="Mol. Ecol. Resour.">
        <title>The genomes of chicory, endive, great burdock and yacon provide insights into Asteraceae palaeo-polyploidization history and plant inulin production.</title>
        <authorList>
            <person name="Fan W."/>
            <person name="Wang S."/>
            <person name="Wang H."/>
            <person name="Wang A."/>
            <person name="Jiang F."/>
            <person name="Liu H."/>
            <person name="Zhao H."/>
            <person name="Xu D."/>
            <person name="Zhang Y."/>
        </authorList>
    </citation>
    <scope>NUCLEOTIDE SEQUENCE [LARGE SCALE GENOMIC DNA]</scope>
    <source>
        <strain evidence="2">cv. Yunnan</strain>
    </source>
</reference>
<dbReference type="EMBL" id="CM042036">
    <property type="protein sequence ID" value="KAI3744012.1"/>
    <property type="molecule type" value="Genomic_DNA"/>
</dbReference>
<keyword evidence="2" id="KW-1185">Reference proteome</keyword>
<reference evidence="1 2" key="2">
    <citation type="journal article" date="2022" name="Mol. Ecol. Resour.">
        <title>The genomes of chicory, endive, great burdock and yacon provide insights into Asteraceae paleo-polyploidization history and plant inulin production.</title>
        <authorList>
            <person name="Fan W."/>
            <person name="Wang S."/>
            <person name="Wang H."/>
            <person name="Wang A."/>
            <person name="Jiang F."/>
            <person name="Liu H."/>
            <person name="Zhao H."/>
            <person name="Xu D."/>
            <person name="Zhang Y."/>
        </authorList>
    </citation>
    <scope>NUCLEOTIDE SEQUENCE [LARGE SCALE GENOMIC DNA]</scope>
    <source>
        <strain evidence="2">cv. Yunnan</strain>
        <tissue evidence="1">Leaves</tissue>
    </source>
</reference>
<dbReference type="Proteomes" id="UP001056120">
    <property type="component" value="Linkage Group LG19"/>
</dbReference>
<accession>A0ACB9DCI4</accession>
<evidence type="ECO:0000313" key="1">
    <source>
        <dbReference type="EMBL" id="KAI3744012.1"/>
    </source>
</evidence>
<sequence>MKLVSNEGYNQRHYTKNIHCKGFKLTKKSLWRSKPNCQAIAANRHASAANFANQPRHGFAMCTARLRCICSSCSTTLKFTEKKLGGC</sequence>
<comment type="caution">
    <text evidence="1">The sequence shown here is derived from an EMBL/GenBank/DDBJ whole genome shotgun (WGS) entry which is preliminary data.</text>
</comment>
<proteinExistence type="predicted"/>
<name>A0ACB9DCI4_9ASTR</name>